<accession>A0A915KTK6</accession>
<reference evidence="2" key="1">
    <citation type="submission" date="2022-11" db="UniProtKB">
        <authorList>
            <consortium name="WormBaseParasite"/>
        </authorList>
    </citation>
    <scope>IDENTIFICATION</scope>
</reference>
<protein>
    <submittedName>
        <fullName evidence="2">Uncharacterized protein</fullName>
    </submittedName>
</protein>
<evidence type="ECO:0000313" key="1">
    <source>
        <dbReference type="Proteomes" id="UP000887565"/>
    </source>
</evidence>
<sequence length="151" mass="16402">MSGASVCAVLSNTDLLKVNKGGLWGGRLTVGTADDCVIFFGRGSSIWSKLKARCAAVAVFGEHDCAGRRVRSGILNVQALNVAFIEPRAKNSPSNFQFYVALERRDVSSRAYECSGQIKPVNIMLQCKISTRIKIIYFGLSRTILPGDSIK</sequence>
<keyword evidence="1" id="KW-1185">Reference proteome</keyword>
<organism evidence="1 2">
    <name type="scientific">Romanomermis culicivorax</name>
    <name type="common">Nematode worm</name>
    <dbReference type="NCBI Taxonomy" id="13658"/>
    <lineage>
        <taxon>Eukaryota</taxon>
        <taxon>Metazoa</taxon>
        <taxon>Ecdysozoa</taxon>
        <taxon>Nematoda</taxon>
        <taxon>Enoplea</taxon>
        <taxon>Dorylaimia</taxon>
        <taxon>Mermithida</taxon>
        <taxon>Mermithoidea</taxon>
        <taxon>Mermithidae</taxon>
        <taxon>Romanomermis</taxon>
    </lineage>
</organism>
<dbReference type="AlphaFoldDB" id="A0A915KTK6"/>
<proteinExistence type="predicted"/>
<evidence type="ECO:0000313" key="2">
    <source>
        <dbReference type="WBParaSite" id="nRc.2.0.1.t42255-RA"/>
    </source>
</evidence>
<dbReference type="Proteomes" id="UP000887565">
    <property type="component" value="Unplaced"/>
</dbReference>
<name>A0A915KTK6_ROMCU</name>
<dbReference type="WBParaSite" id="nRc.2.0.1.t42255-RA">
    <property type="protein sequence ID" value="nRc.2.0.1.t42255-RA"/>
    <property type="gene ID" value="nRc.2.0.1.g42255"/>
</dbReference>